<dbReference type="InterPro" id="IPR036882">
    <property type="entry name" value="Alba-like_dom_sf"/>
</dbReference>
<feature type="region of interest" description="Disordered" evidence="1">
    <location>
        <begin position="165"/>
        <end position="199"/>
    </location>
</feature>
<proteinExistence type="predicted"/>
<feature type="region of interest" description="Disordered" evidence="1">
    <location>
        <begin position="309"/>
        <end position="401"/>
    </location>
</feature>
<dbReference type="EMBL" id="FNXT01001137">
    <property type="protein sequence ID" value="SZX72416.1"/>
    <property type="molecule type" value="Genomic_DNA"/>
</dbReference>
<feature type="compositionally biased region" description="Low complexity" evidence="1">
    <location>
        <begin position="383"/>
        <end position="393"/>
    </location>
</feature>
<evidence type="ECO:0000256" key="1">
    <source>
        <dbReference type="SAM" id="MobiDB-lite"/>
    </source>
</evidence>
<dbReference type="Proteomes" id="UP000256970">
    <property type="component" value="Unassembled WGS sequence"/>
</dbReference>
<feature type="compositionally biased region" description="Low complexity" evidence="1">
    <location>
        <begin position="312"/>
        <end position="341"/>
    </location>
</feature>
<evidence type="ECO:0000313" key="2">
    <source>
        <dbReference type="EMBL" id="SZX72416.1"/>
    </source>
</evidence>
<feature type="compositionally biased region" description="Low complexity" evidence="1">
    <location>
        <begin position="359"/>
        <end position="369"/>
    </location>
</feature>
<organism evidence="2 3">
    <name type="scientific">Tetradesmus obliquus</name>
    <name type="common">Green alga</name>
    <name type="synonym">Acutodesmus obliquus</name>
    <dbReference type="NCBI Taxonomy" id="3088"/>
    <lineage>
        <taxon>Eukaryota</taxon>
        <taxon>Viridiplantae</taxon>
        <taxon>Chlorophyta</taxon>
        <taxon>core chlorophytes</taxon>
        <taxon>Chlorophyceae</taxon>
        <taxon>CS clade</taxon>
        <taxon>Sphaeropleales</taxon>
        <taxon>Scenedesmaceae</taxon>
        <taxon>Tetradesmus</taxon>
    </lineage>
</organism>
<dbReference type="Gene3D" id="3.30.110.20">
    <property type="entry name" value="Alba-like domain"/>
    <property type="match status" value="1"/>
</dbReference>
<feature type="region of interest" description="Disordered" evidence="1">
    <location>
        <begin position="445"/>
        <end position="471"/>
    </location>
</feature>
<evidence type="ECO:0000313" key="3">
    <source>
        <dbReference type="Proteomes" id="UP000256970"/>
    </source>
</evidence>
<name>A0A383W6U3_TETOB</name>
<keyword evidence="3" id="KW-1185">Reference proteome</keyword>
<gene>
    <name evidence="2" type="ORF">BQ4739_LOCUS12598</name>
</gene>
<dbReference type="AlphaFoldDB" id="A0A383W6U3"/>
<feature type="region of interest" description="Disordered" evidence="1">
    <location>
        <begin position="48"/>
        <end position="96"/>
    </location>
</feature>
<sequence>MLHRRPAQSVNRKAGSSPSHLACPATTVRRLTAPCRKVHAAAAAAATGADAETVEPADQAPAAEAAAAAADQPASTATSSSSSPLGERSTTIRISSRTDATKTAAYIVATLAELGPSTVLRVSAVGPGAMLAALKTLARAGELTAERAPGKVLTLEPRHRMLRAMQPPAGSSSSGSGSGSGSAQGFEDQQQQQQQAGTLSTQEWFVRQEPAELFSTEQPEDAPPLNPMRIRADTDYSKVAEHACRLARRAPKDATHAVAAFGLYPGREFMQRAKVLVSGLATARQQLLKDGHPGFTMTLQRTLVEVQRRVQQQDGAEDAGQQEQQQQQQGKDGSSSSDAGATETQLRPSFVVRLYPTPARANANGAARRGAGGYRRSSDGDGRSSSSSSSSSSGRRRSARPGFVEVPAAEWAALREQLEVVPGLTQQLQTMTRQHEQLLGLLAAQQQQQGGGEGQAAAAAAAPEAVQQQQV</sequence>
<dbReference type="GO" id="GO:0003676">
    <property type="term" value="F:nucleic acid binding"/>
    <property type="evidence" value="ECO:0007669"/>
    <property type="project" value="InterPro"/>
</dbReference>
<feature type="compositionally biased region" description="Low complexity" evidence="1">
    <location>
        <begin position="455"/>
        <end position="471"/>
    </location>
</feature>
<feature type="compositionally biased region" description="Low complexity" evidence="1">
    <location>
        <begin position="48"/>
        <end position="84"/>
    </location>
</feature>
<feature type="region of interest" description="Disordered" evidence="1">
    <location>
        <begin position="1"/>
        <end position="24"/>
    </location>
</feature>
<accession>A0A383W6U3</accession>
<reference evidence="2 3" key="1">
    <citation type="submission" date="2016-10" db="EMBL/GenBank/DDBJ databases">
        <authorList>
            <person name="Cai Z."/>
        </authorList>
    </citation>
    <scope>NUCLEOTIDE SEQUENCE [LARGE SCALE GENOMIC DNA]</scope>
</reference>
<feature type="compositionally biased region" description="Polar residues" evidence="1">
    <location>
        <begin position="8"/>
        <end position="19"/>
    </location>
</feature>
<protein>
    <submittedName>
        <fullName evidence="2">Uncharacterized protein</fullName>
    </submittedName>
</protein>